<reference evidence="2" key="2">
    <citation type="submission" date="2022-06" db="UniProtKB">
        <authorList>
            <consortium name="EnsemblMetazoa"/>
        </authorList>
    </citation>
    <scope>IDENTIFICATION</scope>
    <source>
        <strain evidence="2">PS312</strain>
    </source>
</reference>
<keyword evidence="3" id="KW-1185">Reference proteome</keyword>
<name>A0A2A6B916_PRIPA</name>
<evidence type="ECO:0000313" key="2">
    <source>
        <dbReference type="EnsemblMetazoa" id="PPA32188.1"/>
    </source>
</evidence>
<organism evidence="2 3">
    <name type="scientific">Pristionchus pacificus</name>
    <name type="common">Parasitic nematode worm</name>
    <dbReference type="NCBI Taxonomy" id="54126"/>
    <lineage>
        <taxon>Eukaryota</taxon>
        <taxon>Metazoa</taxon>
        <taxon>Ecdysozoa</taxon>
        <taxon>Nematoda</taxon>
        <taxon>Chromadorea</taxon>
        <taxon>Rhabditida</taxon>
        <taxon>Rhabditina</taxon>
        <taxon>Diplogasteromorpha</taxon>
        <taxon>Diplogasteroidea</taxon>
        <taxon>Neodiplogasteridae</taxon>
        <taxon>Pristionchus</taxon>
    </lineage>
</organism>
<dbReference type="AlphaFoldDB" id="A0A2A6B916"/>
<proteinExistence type="predicted"/>
<dbReference type="EnsemblMetazoa" id="PPA32188.1">
    <property type="protein sequence ID" value="PPA32188.1"/>
    <property type="gene ID" value="WBGene00205050"/>
</dbReference>
<protein>
    <submittedName>
        <fullName evidence="2">Uncharacterized protein</fullName>
    </submittedName>
</protein>
<evidence type="ECO:0000313" key="3">
    <source>
        <dbReference type="Proteomes" id="UP000005239"/>
    </source>
</evidence>
<gene>
    <name evidence="2" type="primary">WBGene00205050</name>
</gene>
<evidence type="ECO:0000256" key="1">
    <source>
        <dbReference type="SAM" id="MobiDB-lite"/>
    </source>
</evidence>
<sequence>MSPRPQPYPAGELIGMSISMSGDMGGLGGSRAITMDGRAAARRFMRGDRGGPAITGSAGGAAGAAGASAACDAAAGSGCGGCILPAAVEVVGVAAVSDRTMLHGGFGRVGNGGLGKPPGSGSIFEDDEGRKELAEPPHNTFDAIIHTLDSRDEGRGGRMKRGGEEESRKEVKKAR</sequence>
<feature type="region of interest" description="Disordered" evidence="1">
    <location>
        <begin position="112"/>
        <end position="175"/>
    </location>
</feature>
<reference evidence="3" key="1">
    <citation type="journal article" date="2008" name="Nat. Genet.">
        <title>The Pristionchus pacificus genome provides a unique perspective on nematode lifestyle and parasitism.</title>
        <authorList>
            <person name="Dieterich C."/>
            <person name="Clifton S.W."/>
            <person name="Schuster L.N."/>
            <person name="Chinwalla A."/>
            <person name="Delehaunty K."/>
            <person name="Dinkelacker I."/>
            <person name="Fulton L."/>
            <person name="Fulton R."/>
            <person name="Godfrey J."/>
            <person name="Minx P."/>
            <person name="Mitreva M."/>
            <person name="Roeseler W."/>
            <person name="Tian H."/>
            <person name="Witte H."/>
            <person name="Yang S.P."/>
            <person name="Wilson R.K."/>
            <person name="Sommer R.J."/>
        </authorList>
    </citation>
    <scope>NUCLEOTIDE SEQUENCE [LARGE SCALE GENOMIC DNA]</scope>
    <source>
        <strain evidence="3">PS312</strain>
    </source>
</reference>
<feature type="compositionally biased region" description="Basic and acidic residues" evidence="1">
    <location>
        <begin position="148"/>
        <end position="169"/>
    </location>
</feature>
<dbReference type="Proteomes" id="UP000005239">
    <property type="component" value="Unassembled WGS sequence"/>
</dbReference>
<accession>A0A8R1YQL6</accession>
<accession>A0A2A6B916</accession>